<dbReference type="InterPro" id="IPR000866">
    <property type="entry name" value="AhpC/TSA"/>
</dbReference>
<evidence type="ECO:0000259" key="12">
    <source>
        <dbReference type="PROSITE" id="PS51352"/>
    </source>
</evidence>
<evidence type="ECO:0000313" key="13">
    <source>
        <dbReference type="EMBL" id="SKC12770.1"/>
    </source>
</evidence>
<evidence type="ECO:0000313" key="14">
    <source>
        <dbReference type="Proteomes" id="UP000189818"/>
    </source>
</evidence>
<dbReference type="EMBL" id="FUYM01000022">
    <property type="protein sequence ID" value="SKC12770.1"/>
    <property type="molecule type" value="Genomic_DNA"/>
</dbReference>
<evidence type="ECO:0000256" key="5">
    <source>
        <dbReference type="ARBA" id="ARBA00023002"/>
    </source>
</evidence>
<keyword evidence="4" id="KW-0049">Antioxidant</keyword>
<organism evidence="13 14">
    <name type="scientific">Rhizorhabdus histidinilytica</name>
    <dbReference type="NCBI Taxonomy" id="439228"/>
    <lineage>
        <taxon>Bacteria</taxon>
        <taxon>Pseudomonadati</taxon>
        <taxon>Pseudomonadota</taxon>
        <taxon>Alphaproteobacteria</taxon>
        <taxon>Sphingomonadales</taxon>
        <taxon>Sphingomonadaceae</taxon>
        <taxon>Rhizorhabdus</taxon>
    </lineage>
</organism>
<dbReference type="AlphaFoldDB" id="A0A1T5GWU1"/>
<dbReference type="RefSeq" id="WP_079651050.1">
    <property type="nucleotide sequence ID" value="NZ_FUYM01000022.1"/>
</dbReference>
<dbReference type="GO" id="GO:0008379">
    <property type="term" value="F:thioredoxin peroxidase activity"/>
    <property type="evidence" value="ECO:0007669"/>
    <property type="project" value="TreeGrafter"/>
</dbReference>
<evidence type="ECO:0000256" key="9">
    <source>
        <dbReference type="ARBA" id="ARBA00038489"/>
    </source>
</evidence>
<feature type="domain" description="Thioredoxin" evidence="12">
    <location>
        <begin position="45"/>
        <end position="219"/>
    </location>
</feature>
<dbReference type="InterPro" id="IPR036249">
    <property type="entry name" value="Thioredoxin-like_sf"/>
</dbReference>
<dbReference type="STRING" id="439228.SAMN06295920_12219"/>
<dbReference type="PANTHER" id="PTHR42801:SF7">
    <property type="entry name" value="SLL1159 PROTEIN"/>
    <property type="match status" value="1"/>
</dbReference>
<evidence type="ECO:0000256" key="11">
    <source>
        <dbReference type="ARBA" id="ARBA00049091"/>
    </source>
</evidence>
<name>A0A1T5GWU1_9SPHN</name>
<dbReference type="Pfam" id="PF00578">
    <property type="entry name" value="AhpC-TSA"/>
    <property type="match status" value="1"/>
</dbReference>
<keyword evidence="5" id="KW-0560">Oxidoreductase</keyword>
<keyword evidence="3" id="KW-0575">Peroxidase</keyword>
<dbReference type="OrthoDB" id="9809746at2"/>
<accession>A0A1T5GWU1</accession>
<dbReference type="CDD" id="cd02970">
    <property type="entry name" value="PRX_like2"/>
    <property type="match status" value="1"/>
</dbReference>
<dbReference type="InterPro" id="IPR050924">
    <property type="entry name" value="Peroxiredoxin_BCP/PrxQ"/>
</dbReference>
<keyword evidence="14" id="KW-1185">Reference proteome</keyword>
<dbReference type="PANTHER" id="PTHR42801">
    <property type="entry name" value="THIOREDOXIN-DEPENDENT PEROXIDE REDUCTASE"/>
    <property type="match status" value="1"/>
</dbReference>
<gene>
    <name evidence="13" type="ORF">SAMN06295920_12219</name>
</gene>
<evidence type="ECO:0000256" key="10">
    <source>
        <dbReference type="ARBA" id="ARBA00042639"/>
    </source>
</evidence>
<evidence type="ECO:0000256" key="2">
    <source>
        <dbReference type="ARBA" id="ARBA00013017"/>
    </source>
</evidence>
<evidence type="ECO:0000256" key="7">
    <source>
        <dbReference type="ARBA" id="ARBA00023284"/>
    </source>
</evidence>
<evidence type="ECO:0000256" key="1">
    <source>
        <dbReference type="ARBA" id="ARBA00003330"/>
    </source>
</evidence>
<protein>
    <recommendedName>
        <fullName evidence="2">thioredoxin-dependent peroxiredoxin</fullName>
        <ecNumber evidence="2">1.11.1.24</ecNumber>
    </recommendedName>
    <alternativeName>
        <fullName evidence="8">Thioredoxin peroxidase</fullName>
    </alternativeName>
    <alternativeName>
        <fullName evidence="10">Thioredoxin-dependent peroxiredoxin Bcp</fullName>
    </alternativeName>
</protein>
<reference evidence="14" key="1">
    <citation type="submission" date="2017-02" db="EMBL/GenBank/DDBJ databases">
        <authorList>
            <person name="Varghese N."/>
            <person name="Submissions S."/>
        </authorList>
    </citation>
    <scope>NUCLEOTIDE SEQUENCE [LARGE SCALE GENOMIC DNA]</scope>
    <source>
        <strain evidence="14">UM2</strain>
    </source>
</reference>
<dbReference type="PROSITE" id="PS51352">
    <property type="entry name" value="THIOREDOXIN_2"/>
    <property type="match status" value="1"/>
</dbReference>
<dbReference type="GO" id="GO:0034599">
    <property type="term" value="P:cellular response to oxidative stress"/>
    <property type="evidence" value="ECO:0007669"/>
    <property type="project" value="TreeGrafter"/>
</dbReference>
<keyword evidence="7" id="KW-0676">Redox-active center</keyword>
<sequence length="221" mass="24043">MPQTLTAQFDALHAERLRSWDPDKLRKNIDQRAALVAAFDPARIVAAGDRVAPFSLELSTGEIVTLDRLTSRGPVALVFFRFAGCPACNIALPHYDRTLRPFLDAAGIALVGVSPHLPETGLREIEARHGLGFPVAADRGNALARRFGLAFTPHDDPPVPQDDTHWIGALTGTGSWELPQPAVILIDSDHVVRFVDVSPDWLRRTEAEVVIAAVRQLALAA</sequence>
<dbReference type="EC" id="1.11.1.24" evidence="2"/>
<dbReference type="GO" id="GO:0005737">
    <property type="term" value="C:cytoplasm"/>
    <property type="evidence" value="ECO:0007669"/>
    <property type="project" value="TreeGrafter"/>
</dbReference>
<evidence type="ECO:0000256" key="6">
    <source>
        <dbReference type="ARBA" id="ARBA00023157"/>
    </source>
</evidence>
<comment type="similarity">
    <text evidence="9">Belongs to the peroxiredoxin family. BCP/PrxQ subfamily.</text>
</comment>
<dbReference type="Proteomes" id="UP000189818">
    <property type="component" value="Unassembled WGS sequence"/>
</dbReference>
<comment type="function">
    <text evidence="1">Thiol-specific peroxidase that catalyzes the reduction of hydrogen peroxide and organic hydroperoxides to water and alcohols, respectively. Plays a role in cell protection against oxidative stress by detoxifying peroxides and as sensor of hydrogen peroxide-mediated signaling events.</text>
</comment>
<evidence type="ECO:0000256" key="8">
    <source>
        <dbReference type="ARBA" id="ARBA00032824"/>
    </source>
</evidence>
<comment type="catalytic activity">
    <reaction evidence="11">
        <text>a hydroperoxide + [thioredoxin]-dithiol = an alcohol + [thioredoxin]-disulfide + H2O</text>
        <dbReference type="Rhea" id="RHEA:62620"/>
        <dbReference type="Rhea" id="RHEA-COMP:10698"/>
        <dbReference type="Rhea" id="RHEA-COMP:10700"/>
        <dbReference type="ChEBI" id="CHEBI:15377"/>
        <dbReference type="ChEBI" id="CHEBI:29950"/>
        <dbReference type="ChEBI" id="CHEBI:30879"/>
        <dbReference type="ChEBI" id="CHEBI:35924"/>
        <dbReference type="ChEBI" id="CHEBI:50058"/>
        <dbReference type="EC" id="1.11.1.24"/>
    </reaction>
</comment>
<dbReference type="GO" id="GO:0045454">
    <property type="term" value="P:cell redox homeostasis"/>
    <property type="evidence" value="ECO:0007669"/>
    <property type="project" value="TreeGrafter"/>
</dbReference>
<dbReference type="InterPro" id="IPR013766">
    <property type="entry name" value="Thioredoxin_domain"/>
</dbReference>
<evidence type="ECO:0000256" key="3">
    <source>
        <dbReference type="ARBA" id="ARBA00022559"/>
    </source>
</evidence>
<keyword evidence="6" id="KW-1015">Disulfide bond</keyword>
<dbReference type="SUPFAM" id="SSF52833">
    <property type="entry name" value="Thioredoxin-like"/>
    <property type="match status" value="1"/>
</dbReference>
<dbReference type="Gene3D" id="3.40.30.10">
    <property type="entry name" value="Glutaredoxin"/>
    <property type="match status" value="1"/>
</dbReference>
<evidence type="ECO:0000256" key="4">
    <source>
        <dbReference type="ARBA" id="ARBA00022862"/>
    </source>
</evidence>
<proteinExistence type="inferred from homology"/>